<keyword evidence="2" id="KW-1185">Reference proteome</keyword>
<proteinExistence type="predicted"/>
<keyword evidence="1" id="KW-0489">Methyltransferase</keyword>
<dbReference type="PIRSF" id="PIRSF018637">
    <property type="entry name" value="TrmK"/>
    <property type="match status" value="1"/>
</dbReference>
<dbReference type="Gene3D" id="1.10.287.1890">
    <property type="match status" value="1"/>
</dbReference>
<dbReference type="InterPro" id="IPR029063">
    <property type="entry name" value="SAM-dependent_MTases_sf"/>
</dbReference>
<dbReference type="AlphaFoldDB" id="A0A0M5KEK2"/>
<dbReference type="KEGG" id="scj:SCANT_v1c07200"/>
<dbReference type="Gene3D" id="3.40.50.150">
    <property type="entry name" value="Vaccinia Virus protein VP39"/>
    <property type="match status" value="1"/>
</dbReference>
<dbReference type="Pfam" id="PF04816">
    <property type="entry name" value="TrmK"/>
    <property type="match status" value="1"/>
</dbReference>
<dbReference type="GO" id="GO:0160105">
    <property type="term" value="F:tRNA (adenine(22)-N1)-methyltransferase activity"/>
    <property type="evidence" value="ECO:0007669"/>
    <property type="project" value="InterPro"/>
</dbReference>
<protein>
    <submittedName>
        <fullName evidence="1">tRNA: m1A22 methyltransferase</fullName>
    </submittedName>
</protein>
<dbReference type="InterPro" id="IPR006901">
    <property type="entry name" value="TrmK"/>
</dbReference>
<organism evidence="1 2">
    <name type="scientific">Spiroplasma cantharicola</name>
    <dbReference type="NCBI Taxonomy" id="362837"/>
    <lineage>
        <taxon>Bacteria</taxon>
        <taxon>Bacillati</taxon>
        <taxon>Mycoplasmatota</taxon>
        <taxon>Mollicutes</taxon>
        <taxon>Entomoplasmatales</taxon>
        <taxon>Spiroplasmataceae</taxon>
        <taxon>Spiroplasma</taxon>
    </lineage>
</organism>
<dbReference type="PANTHER" id="PTHR38451:SF1">
    <property type="entry name" value="TRNA (ADENINE(22)-N(1))-METHYLTRANSFERASE"/>
    <property type="match status" value="1"/>
</dbReference>
<dbReference type="PATRIC" id="fig|362837.3.peg.736"/>
<dbReference type="SUPFAM" id="SSF53335">
    <property type="entry name" value="S-adenosyl-L-methionine-dependent methyltransferases"/>
    <property type="match status" value="1"/>
</dbReference>
<evidence type="ECO:0000313" key="2">
    <source>
        <dbReference type="Proteomes" id="UP000063919"/>
    </source>
</evidence>
<dbReference type="Proteomes" id="UP000063919">
    <property type="component" value="Chromosome"/>
</dbReference>
<sequence>MSFLTPRLFSLAKLITEGEVVADIGTDHAYLPIYLAKDGKAKKIYATDVAKKPLDVAKNNIASFGVADKVETILADGIQWTISNEIKLDSCIIAGMGSTSILDILKHDNENIYSYVIAPNTNLEPIRSWAKKMKYFVENEIIIEDNKIIYEIIKINKFAGTKIKNKKDIIFGPLLQREKNNKLFLQKWLEEEQKLLNLLKHIPKKDVKYKETLKKQKIISKLLRRRILINE</sequence>
<dbReference type="GO" id="GO:0032259">
    <property type="term" value="P:methylation"/>
    <property type="evidence" value="ECO:0007669"/>
    <property type="project" value="UniProtKB-KW"/>
</dbReference>
<reference evidence="1 2" key="1">
    <citation type="journal article" date="2015" name="Genome Announc.">
        <title>Complete Genome Sequence of Spiroplasma cantharicola CC-1T (DSM 21588), a Bacterium Isolated from Soldier Beetle (Cantharis carolinus).</title>
        <authorList>
            <person name="Lo W.S."/>
            <person name="Liu P.Y."/>
            <person name="Kuo C.H."/>
        </authorList>
    </citation>
    <scope>NUCLEOTIDE SEQUENCE [LARGE SCALE GENOMIC DNA]</scope>
    <source>
        <strain evidence="1 2">CC-1</strain>
    </source>
</reference>
<accession>A0A0M5KEK2</accession>
<dbReference type="STRING" id="362837.SCANT_v1c07200"/>
<dbReference type="PANTHER" id="PTHR38451">
    <property type="entry name" value="TRNA (ADENINE(22)-N(1))-METHYLTRANSFERASE"/>
    <property type="match status" value="1"/>
</dbReference>
<dbReference type="EMBL" id="CP012622">
    <property type="protein sequence ID" value="ALD66626.1"/>
    <property type="molecule type" value="Genomic_DNA"/>
</dbReference>
<evidence type="ECO:0000313" key="1">
    <source>
        <dbReference type="EMBL" id="ALD66626.1"/>
    </source>
</evidence>
<name>A0A0M5KEK2_9MOLU</name>
<dbReference type="RefSeq" id="WP_053946379.1">
    <property type="nucleotide sequence ID" value="NZ_CP012622.1"/>
</dbReference>
<gene>
    <name evidence="1" type="primary">trmK</name>
    <name evidence="1" type="ORF">SCANT_v1c07200</name>
</gene>
<keyword evidence="1" id="KW-0808">Transferase</keyword>